<dbReference type="SMART" id="SM00347">
    <property type="entry name" value="HTH_MARR"/>
    <property type="match status" value="1"/>
</dbReference>
<evidence type="ECO:0000256" key="2">
    <source>
        <dbReference type="ARBA" id="ARBA00022490"/>
    </source>
</evidence>
<name>A0ABU0M7W4_9HYPH</name>
<evidence type="ECO:0000256" key="3">
    <source>
        <dbReference type="ARBA" id="ARBA00023015"/>
    </source>
</evidence>
<organism evidence="7 8">
    <name type="scientific">Kaistia geumhonensis</name>
    <dbReference type="NCBI Taxonomy" id="410839"/>
    <lineage>
        <taxon>Bacteria</taxon>
        <taxon>Pseudomonadati</taxon>
        <taxon>Pseudomonadota</taxon>
        <taxon>Alphaproteobacteria</taxon>
        <taxon>Hyphomicrobiales</taxon>
        <taxon>Kaistiaceae</taxon>
        <taxon>Kaistia</taxon>
    </lineage>
</organism>
<dbReference type="InterPro" id="IPR036390">
    <property type="entry name" value="WH_DNA-bd_sf"/>
</dbReference>
<evidence type="ECO:0000313" key="8">
    <source>
        <dbReference type="Proteomes" id="UP001223743"/>
    </source>
</evidence>
<evidence type="ECO:0000259" key="6">
    <source>
        <dbReference type="PROSITE" id="PS50995"/>
    </source>
</evidence>
<keyword evidence="2" id="KW-0963">Cytoplasm</keyword>
<comment type="caution">
    <text evidence="7">The sequence shown here is derived from an EMBL/GenBank/DDBJ whole genome shotgun (WGS) entry which is preliminary data.</text>
</comment>
<evidence type="ECO:0000313" key="7">
    <source>
        <dbReference type="EMBL" id="MDQ0516868.1"/>
    </source>
</evidence>
<protein>
    <submittedName>
        <fullName evidence="7">DNA-binding MarR family transcriptional regulator</fullName>
    </submittedName>
</protein>
<dbReference type="EMBL" id="JAUSWJ010000001">
    <property type="protein sequence ID" value="MDQ0516868.1"/>
    <property type="molecule type" value="Genomic_DNA"/>
</dbReference>
<dbReference type="PANTHER" id="PTHR33164:SF5">
    <property type="entry name" value="ORGANIC HYDROPEROXIDE RESISTANCE TRANSCRIPTIONAL REGULATOR"/>
    <property type="match status" value="1"/>
</dbReference>
<dbReference type="Pfam" id="PF22381">
    <property type="entry name" value="Staph_reg_Sar_Rot"/>
    <property type="match status" value="1"/>
</dbReference>
<keyword evidence="3" id="KW-0805">Transcription regulation</keyword>
<reference evidence="7 8" key="1">
    <citation type="submission" date="2023-07" db="EMBL/GenBank/DDBJ databases">
        <title>Genomic Encyclopedia of Type Strains, Phase IV (KMG-IV): sequencing the most valuable type-strain genomes for metagenomic binning, comparative biology and taxonomic classification.</title>
        <authorList>
            <person name="Goeker M."/>
        </authorList>
    </citation>
    <scope>NUCLEOTIDE SEQUENCE [LARGE SCALE GENOMIC DNA]</scope>
    <source>
        <strain evidence="7 8">B1-1</strain>
    </source>
</reference>
<gene>
    <name evidence="7" type="ORF">QO015_002481</name>
</gene>
<dbReference type="GO" id="GO:0003677">
    <property type="term" value="F:DNA binding"/>
    <property type="evidence" value="ECO:0007669"/>
    <property type="project" value="UniProtKB-KW"/>
</dbReference>
<dbReference type="InterPro" id="IPR039422">
    <property type="entry name" value="MarR/SlyA-like"/>
</dbReference>
<keyword evidence="5" id="KW-0804">Transcription</keyword>
<dbReference type="Gene3D" id="1.10.10.10">
    <property type="entry name" value="Winged helix-like DNA-binding domain superfamily/Winged helix DNA-binding domain"/>
    <property type="match status" value="1"/>
</dbReference>
<evidence type="ECO:0000256" key="1">
    <source>
        <dbReference type="ARBA" id="ARBA00004496"/>
    </source>
</evidence>
<comment type="subcellular location">
    <subcellularLocation>
        <location evidence="1">Cytoplasm</location>
    </subcellularLocation>
</comment>
<dbReference type="Proteomes" id="UP001223743">
    <property type="component" value="Unassembled WGS sequence"/>
</dbReference>
<keyword evidence="4 7" id="KW-0238">DNA-binding</keyword>
<dbReference type="PRINTS" id="PR00598">
    <property type="entry name" value="HTHMARR"/>
</dbReference>
<accession>A0ABU0M7W4</accession>
<dbReference type="RefSeq" id="WP_266279061.1">
    <property type="nucleotide sequence ID" value="NZ_JAPKNF010000001.1"/>
</dbReference>
<keyword evidence="8" id="KW-1185">Reference proteome</keyword>
<dbReference type="InterPro" id="IPR000835">
    <property type="entry name" value="HTH_MarR-typ"/>
</dbReference>
<evidence type="ECO:0000256" key="4">
    <source>
        <dbReference type="ARBA" id="ARBA00023125"/>
    </source>
</evidence>
<dbReference type="InterPro" id="IPR036388">
    <property type="entry name" value="WH-like_DNA-bd_sf"/>
</dbReference>
<dbReference type="SUPFAM" id="SSF46785">
    <property type="entry name" value="Winged helix' DNA-binding domain"/>
    <property type="match status" value="1"/>
</dbReference>
<feature type="domain" description="HTH marR-type" evidence="6">
    <location>
        <begin position="22"/>
        <end position="152"/>
    </location>
</feature>
<proteinExistence type="predicted"/>
<dbReference type="PROSITE" id="PS50995">
    <property type="entry name" value="HTH_MARR_2"/>
    <property type="match status" value="1"/>
</dbReference>
<dbReference type="InterPro" id="IPR055166">
    <property type="entry name" value="Transc_reg_Sar_Rot_HTH"/>
</dbReference>
<dbReference type="PANTHER" id="PTHR33164">
    <property type="entry name" value="TRANSCRIPTIONAL REGULATOR, MARR FAMILY"/>
    <property type="match status" value="1"/>
</dbReference>
<evidence type="ECO:0000256" key="5">
    <source>
        <dbReference type="ARBA" id="ARBA00023163"/>
    </source>
</evidence>
<sequence length="159" mass="17585">MSERDGSERERRGGEAPSLTLGSFICFALYSTSHAFSRLYRPLLDPLGLTYPQFLAMVALWEKDDQTVGELGARLLLESNTLTPLLKRLESLGHVVRRRDADDERQVRIRLTEGGRALESQARDVPRCIGEALGMTAEEAEALTASVTALRRRLEAAAG</sequence>